<accession>A0A0W0GAZ4</accession>
<keyword evidence="1" id="KW-1133">Transmembrane helix</keyword>
<comment type="caution">
    <text evidence="2">The sequence shown here is derived from an EMBL/GenBank/DDBJ whole genome shotgun (WGS) entry which is preliminary data.</text>
</comment>
<dbReference type="EMBL" id="LATX01000630">
    <property type="protein sequence ID" value="KTB45740.1"/>
    <property type="molecule type" value="Genomic_DNA"/>
</dbReference>
<gene>
    <name evidence="2" type="ORF">WG66_1688</name>
</gene>
<keyword evidence="1" id="KW-0472">Membrane</keyword>
<feature type="transmembrane region" description="Helical" evidence="1">
    <location>
        <begin position="12"/>
        <end position="30"/>
    </location>
</feature>
<proteinExistence type="predicted"/>
<name>A0A0W0GAZ4_MONRR</name>
<evidence type="ECO:0000313" key="2">
    <source>
        <dbReference type="EMBL" id="KTB45740.1"/>
    </source>
</evidence>
<dbReference type="AlphaFoldDB" id="A0A0W0GAZ4"/>
<dbReference type="Proteomes" id="UP000054988">
    <property type="component" value="Unassembled WGS sequence"/>
</dbReference>
<evidence type="ECO:0000313" key="3">
    <source>
        <dbReference type="Proteomes" id="UP000054988"/>
    </source>
</evidence>
<protein>
    <submittedName>
        <fullName evidence="2">Uncharacterized protein</fullName>
    </submittedName>
</protein>
<evidence type="ECO:0000256" key="1">
    <source>
        <dbReference type="SAM" id="Phobius"/>
    </source>
</evidence>
<sequence length="143" mass="16491">MSRAFLPDRVSLAVVDLIVFFFLMLTFNANRARSKWGPMAFYLRIILYIAWQYIIDKHEIIEGCRKSLQDPYTSRIANVINGQKLVGDFFKASYTISPLIRNVGVRSDDVRDEIVVAFDDNVLVKDYGWVDISAFQLSRRSST</sequence>
<reference evidence="2 3" key="1">
    <citation type="submission" date="2015-12" db="EMBL/GenBank/DDBJ databases">
        <title>Draft genome sequence of Moniliophthora roreri, the causal agent of frosty pod rot of cacao.</title>
        <authorList>
            <person name="Aime M.C."/>
            <person name="Diaz-Valderrama J.R."/>
            <person name="Kijpornyongpan T."/>
            <person name="Phillips-Mora W."/>
        </authorList>
    </citation>
    <scope>NUCLEOTIDE SEQUENCE [LARGE SCALE GENOMIC DNA]</scope>
    <source>
        <strain evidence="2 3">MCA 2952</strain>
    </source>
</reference>
<feature type="transmembrane region" description="Helical" evidence="1">
    <location>
        <begin position="36"/>
        <end position="55"/>
    </location>
</feature>
<keyword evidence="1" id="KW-0812">Transmembrane</keyword>
<organism evidence="2 3">
    <name type="scientific">Moniliophthora roreri</name>
    <name type="common">Frosty pod rot fungus</name>
    <name type="synonym">Monilia roreri</name>
    <dbReference type="NCBI Taxonomy" id="221103"/>
    <lineage>
        <taxon>Eukaryota</taxon>
        <taxon>Fungi</taxon>
        <taxon>Dikarya</taxon>
        <taxon>Basidiomycota</taxon>
        <taxon>Agaricomycotina</taxon>
        <taxon>Agaricomycetes</taxon>
        <taxon>Agaricomycetidae</taxon>
        <taxon>Agaricales</taxon>
        <taxon>Marasmiineae</taxon>
        <taxon>Marasmiaceae</taxon>
        <taxon>Moniliophthora</taxon>
    </lineage>
</organism>